<feature type="transmembrane region" description="Helical" evidence="1">
    <location>
        <begin position="122"/>
        <end position="137"/>
    </location>
</feature>
<evidence type="ECO:0000313" key="2">
    <source>
        <dbReference type="EMBL" id="BBD91331.1"/>
    </source>
</evidence>
<feature type="transmembrane region" description="Helical" evidence="1">
    <location>
        <begin position="248"/>
        <end position="269"/>
    </location>
</feature>
<name>A0ABM7FTW0_9STAP</name>
<reference evidence="2 3" key="1">
    <citation type="submission" date="2018-05" db="EMBL/GenBank/DDBJ databases">
        <title>Complete genome sequencing of three human clinical isolates of Staphylococcus caprae reveals virulence factors similar to those of S. epidermidis and S. capitis.</title>
        <authorList>
            <person name="Watanabe S."/>
            <person name="Cui L."/>
        </authorList>
    </citation>
    <scope>NUCLEOTIDE SEQUENCE [LARGE SCALE GENOMIC DNA]</scope>
    <source>
        <strain evidence="2 3">JMUB590</strain>
    </source>
</reference>
<dbReference type="RefSeq" id="WP_240700729.1">
    <property type="nucleotide sequence ID" value="NZ_CP031271.1"/>
</dbReference>
<evidence type="ECO:0000256" key="1">
    <source>
        <dbReference type="SAM" id="Phobius"/>
    </source>
</evidence>
<feature type="transmembrane region" description="Helical" evidence="1">
    <location>
        <begin position="172"/>
        <end position="194"/>
    </location>
</feature>
<keyword evidence="1" id="KW-0472">Membrane</keyword>
<dbReference type="Proteomes" id="UP000274772">
    <property type="component" value="Chromosome"/>
</dbReference>
<organism evidence="2 3">
    <name type="scientific">Staphylococcus caprae</name>
    <dbReference type="NCBI Taxonomy" id="29380"/>
    <lineage>
        <taxon>Bacteria</taxon>
        <taxon>Bacillati</taxon>
        <taxon>Bacillota</taxon>
        <taxon>Bacilli</taxon>
        <taxon>Bacillales</taxon>
        <taxon>Staphylococcaceae</taxon>
        <taxon>Staphylococcus</taxon>
    </lineage>
</organism>
<evidence type="ECO:0000313" key="3">
    <source>
        <dbReference type="Proteomes" id="UP000274772"/>
    </source>
</evidence>
<feature type="transmembrane region" description="Helical" evidence="1">
    <location>
        <begin position="96"/>
        <end position="115"/>
    </location>
</feature>
<keyword evidence="1" id="KW-0812">Transmembrane</keyword>
<gene>
    <name evidence="2" type="ORF">JMUB590_0221</name>
</gene>
<sequence length="331" mass="38012">MFNFAFSSMNLMLIYILISLVVSDYPMMSVIKIINYFIPLTIIVLLICLIKDIEELVIWTAQQVKLLIIFSLLPIVLKPTNYFIKGESFHGFLSDYKTFAVVLLMGLLILILYILREYEINLLNLFVVLIAIIELYLTDSKLAWVTLMISLLIILLLLNLKKRYKYPMILGILMLAITSIFHPLVHSLMVNFIFKGNSIENVLMPKDNQIKNIQYAFETHPFLGSGFGIPMHHANGYLKNLNIEAGNIIFEVIIFTGMIGLTCYVIYILKVILLARKPFRVTIVLFIATLLVNCVEIIMFKSLNAGALCYILWGIYLKDGIQDEKYNFKTI</sequence>
<feature type="transmembrane region" description="Helical" evidence="1">
    <location>
        <begin position="33"/>
        <end position="50"/>
    </location>
</feature>
<proteinExistence type="predicted"/>
<keyword evidence="1" id="KW-1133">Transmembrane helix</keyword>
<feature type="transmembrane region" description="Helical" evidence="1">
    <location>
        <begin position="143"/>
        <end position="160"/>
    </location>
</feature>
<accession>A0ABM7FTW0</accession>
<dbReference type="EMBL" id="AP018586">
    <property type="protein sequence ID" value="BBD91331.1"/>
    <property type="molecule type" value="Genomic_DNA"/>
</dbReference>
<protein>
    <submittedName>
        <fullName evidence="2">Uncharacterized protein</fullName>
    </submittedName>
</protein>
<feature type="transmembrane region" description="Helical" evidence="1">
    <location>
        <begin position="281"/>
        <end position="300"/>
    </location>
</feature>
<feature type="transmembrane region" description="Helical" evidence="1">
    <location>
        <begin position="57"/>
        <end position="76"/>
    </location>
</feature>
<keyword evidence="3" id="KW-1185">Reference proteome</keyword>